<keyword evidence="1" id="KW-0677">Repeat</keyword>
<sequence length="631" mass="71039">MAEIVGLVAGGAGLASLAVQILENTRILADFYSTVRDAPEQIGVILEEIDVLAHVLVEFSRIQGLRTTGLTDITTQIQVNTIHQCKIASDCLSNIVSELNTGMRLQPRRFSLLTALRTRKLDKLLLRLERAKSTLTLAQILYLQLLQRRSHETQKIGYGISASPPRPSGSPGSGTTSNRNAHYVLVDHGTEYYLGIGTVRSLKRQGPVGEPESESEGHELQFRIAPWFKAWGISLIIKRQFGYIQFTLRPLRLVTGDSPIMKACAMGDTEEVRRLVTTKEASPSDATYDDVTPLHIAASWLRPETCRLLLELGADAASIVRYQGITWTPLGLAVERAGYYRIFLFPDLEELRPDPDDGLPQMRETMRVLLEHGNSDLHDGYLPGKPGEWNKTRSALHGFRGSYADYLWLTQKKIGIDEAASDDYKASIVLQQTEMFPNDSFMAAMSQITNTVHLANFTDRRGSRLLHYLMDSNWGTEPGVWMNGVDVFTVIEHLLRDGADPCAHNSAGETPLMLAARRSLRFFTGRDETLSCREASSIYSWFLERWVSVLRSCSIDLKDYCRREQPSGPSDLTPCTWPFEDSHPLVSEWKWFVRTRFEVGPNKADLRIEFEYQKVRKVMSLPGAWDDNIAE</sequence>
<evidence type="ECO:0000256" key="2">
    <source>
        <dbReference type="ARBA" id="ARBA00023043"/>
    </source>
</evidence>
<evidence type="ECO:0000256" key="4">
    <source>
        <dbReference type="SAM" id="MobiDB-lite"/>
    </source>
</evidence>
<dbReference type="Gene3D" id="1.25.40.20">
    <property type="entry name" value="Ankyrin repeat-containing domain"/>
    <property type="match status" value="2"/>
</dbReference>
<keyword evidence="6" id="KW-1185">Reference proteome</keyword>
<dbReference type="PANTHER" id="PTHR24189">
    <property type="entry name" value="MYOTROPHIN"/>
    <property type="match status" value="1"/>
</dbReference>
<dbReference type="OrthoDB" id="21416at2759"/>
<accession>A0A0D2C789</accession>
<evidence type="ECO:0000313" key="5">
    <source>
        <dbReference type="EMBL" id="KIW60791.1"/>
    </source>
</evidence>
<dbReference type="RefSeq" id="XP_013321375.1">
    <property type="nucleotide sequence ID" value="XM_013465921.1"/>
</dbReference>
<evidence type="ECO:0000256" key="1">
    <source>
        <dbReference type="ARBA" id="ARBA00022737"/>
    </source>
</evidence>
<evidence type="ECO:0000313" key="6">
    <source>
        <dbReference type="Proteomes" id="UP000054342"/>
    </source>
</evidence>
<evidence type="ECO:0008006" key="7">
    <source>
        <dbReference type="Google" id="ProtNLM"/>
    </source>
</evidence>
<gene>
    <name evidence="5" type="ORF">PV05_00979</name>
</gene>
<dbReference type="PANTHER" id="PTHR24189:SF50">
    <property type="entry name" value="ANKYRIN REPEAT AND SOCS BOX PROTEIN 2"/>
    <property type="match status" value="1"/>
</dbReference>
<dbReference type="Pfam" id="PF12796">
    <property type="entry name" value="Ank_2"/>
    <property type="match status" value="1"/>
</dbReference>
<reference evidence="5 6" key="1">
    <citation type="submission" date="2015-01" db="EMBL/GenBank/DDBJ databases">
        <title>The Genome Sequence of Exophiala xenobiotica CBS118157.</title>
        <authorList>
            <consortium name="The Broad Institute Genomics Platform"/>
            <person name="Cuomo C."/>
            <person name="de Hoog S."/>
            <person name="Gorbushina A."/>
            <person name="Stielow B."/>
            <person name="Teixiera M."/>
            <person name="Abouelleil A."/>
            <person name="Chapman S.B."/>
            <person name="Priest M."/>
            <person name="Young S.K."/>
            <person name="Wortman J."/>
            <person name="Nusbaum C."/>
            <person name="Birren B."/>
        </authorList>
    </citation>
    <scope>NUCLEOTIDE SEQUENCE [LARGE SCALE GENOMIC DNA]</scope>
    <source>
        <strain evidence="5 6">CBS 118157</strain>
    </source>
</reference>
<dbReference type="SMART" id="SM00248">
    <property type="entry name" value="ANK"/>
    <property type="match status" value="4"/>
</dbReference>
<dbReference type="EMBL" id="KN847317">
    <property type="protein sequence ID" value="KIW60791.1"/>
    <property type="molecule type" value="Genomic_DNA"/>
</dbReference>
<dbReference type="STRING" id="348802.A0A0D2C789"/>
<protein>
    <recommendedName>
        <fullName evidence="7">Fungal N-terminal domain-containing protein</fullName>
    </recommendedName>
</protein>
<dbReference type="InterPro" id="IPR002110">
    <property type="entry name" value="Ankyrin_rpt"/>
</dbReference>
<dbReference type="PROSITE" id="PS50088">
    <property type="entry name" value="ANK_REPEAT"/>
    <property type="match status" value="1"/>
</dbReference>
<evidence type="ECO:0000256" key="3">
    <source>
        <dbReference type="PROSITE-ProRule" id="PRU00023"/>
    </source>
</evidence>
<organism evidence="5 6">
    <name type="scientific">Exophiala xenobiotica</name>
    <dbReference type="NCBI Taxonomy" id="348802"/>
    <lineage>
        <taxon>Eukaryota</taxon>
        <taxon>Fungi</taxon>
        <taxon>Dikarya</taxon>
        <taxon>Ascomycota</taxon>
        <taxon>Pezizomycotina</taxon>
        <taxon>Eurotiomycetes</taxon>
        <taxon>Chaetothyriomycetidae</taxon>
        <taxon>Chaetothyriales</taxon>
        <taxon>Herpotrichiellaceae</taxon>
        <taxon>Exophiala</taxon>
    </lineage>
</organism>
<feature type="region of interest" description="Disordered" evidence="4">
    <location>
        <begin position="157"/>
        <end position="179"/>
    </location>
</feature>
<dbReference type="PROSITE" id="PS50297">
    <property type="entry name" value="ANK_REP_REGION"/>
    <property type="match status" value="1"/>
</dbReference>
<dbReference type="InterPro" id="IPR050745">
    <property type="entry name" value="Multifunctional_regulatory"/>
</dbReference>
<dbReference type="InterPro" id="IPR036770">
    <property type="entry name" value="Ankyrin_rpt-contain_sf"/>
</dbReference>
<dbReference type="GeneID" id="25322887"/>
<dbReference type="AlphaFoldDB" id="A0A0D2C789"/>
<keyword evidence="2 3" id="KW-0040">ANK repeat</keyword>
<dbReference type="SUPFAM" id="SSF48403">
    <property type="entry name" value="Ankyrin repeat"/>
    <property type="match status" value="1"/>
</dbReference>
<name>A0A0D2C789_9EURO</name>
<dbReference type="HOGENOM" id="CLU_029463_0_0_1"/>
<feature type="repeat" description="ANK" evidence="3">
    <location>
        <begin position="289"/>
        <end position="321"/>
    </location>
</feature>
<feature type="compositionally biased region" description="Low complexity" evidence="4">
    <location>
        <begin position="169"/>
        <end position="179"/>
    </location>
</feature>
<proteinExistence type="predicted"/>
<dbReference type="Proteomes" id="UP000054342">
    <property type="component" value="Unassembled WGS sequence"/>
</dbReference>